<protein>
    <recommendedName>
        <fullName evidence="7">Thiamine pyrophosphate enzyme TPP-binding domain-containing protein</fullName>
    </recommendedName>
</protein>
<comment type="caution">
    <text evidence="5">The sequence shown here is derived from an EMBL/GenBank/DDBJ whole genome shotgun (WGS) entry which is preliminary data.</text>
</comment>
<accession>A0A9D3V9E2</accession>
<evidence type="ECO:0000256" key="4">
    <source>
        <dbReference type="ARBA" id="ARBA00023239"/>
    </source>
</evidence>
<reference evidence="5 6" key="1">
    <citation type="journal article" date="2021" name="Plant Biotechnol. J.">
        <title>Multi-omics assisted identification of the key and species-specific regulatory components of drought-tolerant mechanisms in Gossypium stocksii.</title>
        <authorList>
            <person name="Yu D."/>
            <person name="Ke L."/>
            <person name="Zhang D."/>
            <person name="Wu Y."/>
            <person name="Sun Y."/>
            <person name="Mei J."/>
            <person name="Sun J."/>
            <person name="Sun Y."/>
        </authorList>
    </citation>
    <scope>NUCLEOTIDE SEQUENCE [LARGE SCALE GENOMIC DNA]</scope>
    <source>
        <strain evidence="6">cv. E1</strain>
        <tissue evidence="5">Leaf</tissue>
    </source>
</reference>
<gene>
    <name evidence="5" type="ORF">J1N35_026239</name>
</gene>
<evidence type="ECO:0000256" key="2">
    <source>
        <dbReference type="ARBA" id="ARBA00022723"/>
    </source>
</evidence>
<dbReference type="InterPro" id="IPR045025">
    <property type="entry name" value="HACL1-like"/>
</dbReference>
<dbReference type="PANTHER" id="PTHR43710">
    <property type="entry name" value="2-HYDROXYACYL-COA LYASE"/>
    <property type="match status" value="1"/>
</dbReference>
<dbReference type="AlphaFoldDB" id="A0A9D3V9E2"/>
<comment type="cofactor">
    <cofactor evidence="1">
        <name>thiamine diphosphate</name>
        <dbReference type="ChEBI" id="CHEBI:58937"/>
    </cofactor>
</comment>
<proteinExistence type="predicted"/>
<keyword evidence="4" id="KW-0456">Lyase</keyword>
<organism evidence="5 6">
    <name type="scientific">Gossypium stocksii</name>
    <dbReference type="NCBI Taxonomy" id="47602"/>
    <lineage>
        <taxon>Eukaryota</taxon>
        <taxon>Viridiplantae</taxon>
        <taxon>Streptophyta</taxon>
        <taxon>Embryophyta</taxon>
        <taxon>Tracheophyta</taxon>
        <taxon>Spermatophyta</taxon>
        <taxon>Magnoliopsida</taxon>
        <taxon>eudicotyledons</taxon>
        <taxon>Gunneridae</taxon>
        <taxon>Pentapetalae</taxon>
        <taxon>rosids</taxon>
        <taxon>malvids</taxon>
        <taxon>Malvales</taxon>
        <taxon>Malvaceae</taxon>
        <taxon>Malvoideae</taxon>
        <taxon>Gossypium</taxon>
    </lineage>
</organism>
<evidence type="ECO:0000313" key="5">
    <source>
        <dbReference type="EMBL" id="KAH1073911.1"/>
    </source>
</evidence>
<evidence type="ECO:0000313" key="6">
    <source>
        <dbReference type="Proteomes" id="UP000828251"/>
    </source>
</evidence>
<dbReference type="Proteomes" id="UP000828251">
    <property type="component" value="Unassembled WGS sequence"/>
</dbReference>
<dbReference type="GO" id="GO:0005777">
    <property type="term" value="C:peroxisome"/>
    <property type="evidence" value="ECO:0007669"/>
    <property type="project" value="TreeGrafter"/>
</dbReference>
<dbReference type="GO" id="GO:0001561">
    <property type="term" value="P:fatty acid alpha-oxidation"/>
    <property type="evidence" value="ECO:0007669"/>
    <property type="project" value="TreeGrafter"/>
</dbReference>
<evidence type="ECO:0008006" key="7">
    <source>
        <dbReference type="Google" id="ProtNLM"/>
    </source>
</evidence>
<dbReference type="GO" id="GO:0030976">
    <property type="term" value="F:thiamine pyrophosphate binding"/>
    <property type="evidence" value="ECO:0007669"/>
    <property type="project" value="InterPro"/>
</dbReference>
<dbReference type="OrthoDB" id="1707185at2759"/>
<dbReference type="GO" id="GO:0046872">
    <property type="term" value="F:metal ion binding"/>
    <property type="evidence" value="ECO:0007669"/>
    <property type="project" value="UniProtKB-KW"/>
</dbReference>
<sequence>MDVWDHQFLPPTGVPYAGGLPTWSLPRAPFVSGSHLQIQSYMPVIVSHSQNIIPANGWSTYMTLVRYKLPVVVIVFKNAGVYGDDRMSPEEVSGPFKDDPAPTSLVPGAAYQVVEM</sequence>
<name>A0A9D3V9E2_9ROSI</name>
<dbReference type="EMBL" id="JAIQCV010000008">
    <property type="protein sequence ID" value="KAH1073911.1"/>
    <property type="molecule type" value="Genomic_DNA"/>
</dbReference>
<evidence type="ECO:0000256" key="3">
    <source>
        <dbReference type="ARBA" id="ARBA00022842"/>
    </source>
</evidence>
<keyword evidence="3" id="KW-0460">Magnesium</keyword>
<keyword evidence="2" id="KW-0479">Metal-binding</keyword>
<dbReference type="GO" id="GO:0016829">
    <property type="term" value="F:lyase activity"/>
    <property type="evidence" value="ECO:0007669"/>
    <property type="project" value="UniProtKB-KW"/>
</dbReference>
<keyword evidence="6" id="KW-1185">Reference proteome</keyword>
<evidence type="ECO:0000256" key="1">
    <source>
        <dbReference type="ARBA" id="ARBA00001964"/>
    </source>
</evidence>
<dbReference type="PANTHER" id="PTHR43710:SF2">
    <property type="entry name" value="2-HYDROXYACYL-COA LYASE 1"/>
    <property type="match status" value="1"/>
</dbReference>